<evidence type="ECO:0000259" key="8">
    <source>
        <dbReference type="PROSITE" id="PS50801"/>
    </source>
</evidence>
<dbReference type="Gene3D" id="3.30.750.24">
    <property type="entry name" value="STAS domain"/>
    <property type="match status" value="1"/>
</dbReference>
<dbReference type="GO" id="GO:0055085">
    <property type="term" value="P:transmembrane transport"/>
    <property type="evidence" value="ECO:0007669"/>
    <property type="project" value="InterPro"/>
</dbReference>
<evidence type="ECO:0000256" key="6">
    <source>
        <dbReference type="ARBA" id="ARBA00023136"/>
    </source>
</evidence>
<evidence type="ECO:0000256" key="4">
    <source>
        <dbReference type="ARBA" id="ARBA00022692"/>
    </source>
</evidence>
<feature type="transmembrane region" description="Helical" evidence="7">
    <location>
        <begin position="6"/>
        <end position="28"/>
    </location>
</feature>
<dbReference type="AlphaFoldDB" id="A0AAN9N224"/>
<dbReference type="InterPro" id="IPR036513">
    <property type="entry name" value="STAS_dom_sf"/>
</dbReference>
<dbReference type="EMBL" id="JAYMYQ010000001">
    <property type="protein sequence ID" value="KAK7362557.1"/>
    <property type="molecule type" value="Genomic_DNA"/>
</dbReference>
<dbReference type="InterPro" id="IPR011547">
    <property type="entry name" value="SLC26A/SulP_dom"/>
</dbReference>
<feature type="transmembrane region" description="Helical" evidence="7">
    <location>
        <begin position="163"/>
        <end position="187"/>
    </location>
</feature>
<dbReference type="CDD" id="cd07042">
    <property type="entry name" value="STAS_SulP_like_sulfate_transporter"/>
    <property type="match status" value="1"/>
</dbReference>
<gene>
    <name evidence="9" type="ORF">VNO77_04673</name>
</gene>
<accession>A0AAN9N224</accession>
<dbReference type="Proteomes" id="UP001367508">
    <property type="component" value="Unassembled WGS sequence"/>
</dbReference>
<evidence type="ECO:0000313" key="9">
    <source>
        <dbReference type="EMBL" id="KAK7362557.1"/>
    </source>
</evidence>
<dbReference type="InterPro" id="IPR002645">
    <property type="entry name" value="STAS_dom"/>
</dbReference>
<dbReference type="InterPro" id="IPR001902">
    <property type="entry name" value="SLC26A/SulP_fam"/>
</dbReference>
<keyword evidence="5 7" id="KW-1133">Transmembrane helix</keyword>
<dbReference type="SUPFAM" id="SSF52091">
    <property type="entry name" value="SpoIIaa-like"/>
    <property type="match status" value="1"/>
</dbReference>
<keyword evidence="3" id="KW-0813">Transport</keyword>
<dbReference type="PROSITE" id="PS50801">
    <property type="entry name" value="STAS"/>
    <property type="match status" value="1"/>
</dbReference>
<comment type="caution">
    <text evidence="9">The sequence shown here is derived from an EMBL/GenBank/DDBJ whole genome shotgun (WGS) entry which is preliminary data.</text>
</comment>
<dbReference type="Pfam" id="PF00916">
    <property type="entry name" value="Sulfate_transp"/>
    <property type="match status" value="1"/>
</dbReference>
<proteinExistence type="inferred from homology"/>
<dbReference type="Pfam" id="PF01740">
    <property type="entry name" value="STAS"/>
    <property type="match status" value="1"/>
</dbReference>
<evidence type="ECO:0000256" key="7">
    <source>
        <dbReference type="SAM" id="Phobius"/>
    </source>
</evidence>
<dbReference type="GO" id="GO:0016020">
    <property type="term" value="C:membrane"/>
    <property type="evidence" value="ECO:0007669"/>
    <property type="project" value="UniProtKB-SubCell"/>
</dbReference>
<feature type="transmembrane region" description="Helical" evidence="7">
    <location>
        <begin position="99"/>
        <end position="118"/>
    </location>
</feature>
<evidence type="ECO:0000256" key="1">
    <source>
        <dbReference type="ARBA" id="ARBA00004141"/>
    </source>
</evidence>
<keyword evidence="4 7" id="KW-0812">Transmembrane</keyword>
<reference evidence="9 10" key="1">
    <citation type="submission" date="2024-01" db="EMBL/GenBank/DDBJ databases">
        <title>The genomes of 5 underutilized Papilionoideae crops provide insights into root nodulation and disease resistanc.</title>
        <authorList>
            <person name="Jiang F."/>
        </authorList>
    </citation>
    <scope>NUCLEOTIDE SEQUENCE [LARGE SCALE GENOMIC DNA]</scope>
    <source>
        <strain evidence="9">LVBAO_FW01</strain>
        <tissue evidence="9">Leaves</tissue>
    </source>
</reference>
<feature type="domain" description="STAS" evidence="8">
    <location>
        <begin position="248"/>
        <end position="370"/>
    </location>
</feature>
<keyword evidence="6 7" id="KW-0472">Membrane</keyword>
<comment type="subcellular location">
    <subcellularLocation>
        <location evidence="1">Membrane</location>
        <topology evidence="1">Multi-pass membrane protein</topology>
    </subcellularLocation>
</comment>
<feature type="transmembrane region" description="Helical" evidence="7">
    <location>
        <begin position="138"/>
        <end position="156"/>
    </location>
</feature>
<evidence type="ECO:0000313" key="10">
    <source>
        <dbReference type="Proteomes" id="UP001367508"/>
    </source>
</evidence>
<protein>
    <recommendedName>
        <fullName evidence="8">STAS domain-containing protein</fullName>
    </recommendedName>
</protein>
<evidence type="ECO:0000256" key="3">
    <source>
        <dbReference type="ARBA" id="ARBA00022448"/>
    </source>
</evidence>
<evidence type="ECO:0000256" key="2">
    <source>
        <dbReference type="ARBA" id="ARBA00008692"/>
    </source>
</evidence>
<dbReference type="PANTHER" id="PTHR11814">
    <property type="entry name" value="SULFATE TRANSPORTER"/>
    <property type="match status" value="1"/>
</dbReference>
<name>A0AAN9N224_CANGL</name>
<dbReference type="FunFam" id="3.30.750.24:FF:000002">
    <property type="entry name" value="Sulfate transporter 31"/>
    <property type="match status" value="1"/>
</dbReference>
<organism evidence="9 10">
    <name type="scientific">Canavalia gladiata</name>
    <name type="common">Sword bean</name>
    <name type="synonym">Dolichos gladiatus</name>
    <dbReference type="NCBI Taxonomy" id="3824"/>
    <lineage>
        <taxon>Eukaryota</taxon>
        <taxon>Viridiplantae</taxon>
        <taxon>Streptophyta</taxon>
        <taxon>Embryophyta</taxon>
        <taxon>Tracheophyta</taxon>
        <taxon>Spermatophyta</taxon>
        <taxon>Magnoliopsida</taxon>
        <taxon>eudicotyledons</taxon>
        <taxon>Gunneridae</taxon>
        <taxon>Pentapetalae</taxon>
        <taxon>rosids</taxon>
        <taxon>fabids</taxon>
        <taxon>Fabales</taxon>
        <taxon>Fabaceae</taxon>
        <taxon>Papilionoideae</taxon>
        <taxon>50 kb inversion clade</taxon>
        <taxon>NPAAA clade</taxon>
        <taxon>indigoferoid/millettioid clade</taxon>
        <taxon>Phaseoleae</taxon>
        <taxon>Canavalia</taxon>
    </lineage>
</organism>
<sequence>MKKPELFWVAAGAPLLSVIISTIVVYAIKGQKHGISVIGKLPQGVNPPSAKMLLFHGTHLSLVIRTGIITGILSLTEGIAVGRTFATIRKYKIDGNKEMMAIGFMNIIGSTTSCYVTTGSFSRSAVNHNAGAKTAMSNIVMSVTVLVTLLFLMPLFQYTPNVILGAIIITAVIGLFDIHAALLVWKIDKFDFIVMLTSFFGVIFISVQYGLALAVGLSILRILLQVTRPKTVMLGNIPATNIYRNLHHYKETTKVPGFLILSIEAPINFANITYLHERILRWVEDEEATIKENICLQFVILEMSAVSAIDISGVSFFKDIKGSLMMKGVELVLVNPLAEVIERLKKADEANDSVRPNYLFLTVGEAVTSLSSTMKHQSPNMR</sequence>
<keyword evidence="10" id="KW-1185">Reference proteome</keyword>
<feature type="transmembrane region" description="Helical" evidence="7">
    <location>
        <begin position="199"/>
        <end position="224"/>
    </location>
</feature>
<comment type="similarity">
    <text evidence="2">Belongs to the SLC26A/SulP transporter (TC 2.A.53) family.</text>
</comment>
<evidence type="ECO:0000256" key="5">
    <source>
        <dbReference type="ARBA" id="ARBA00022989"/>
    </source>
</evidence>